<dbReference type="Proteomes" id="UP000317691">
    <property type="component" value="Unassembled WGS sequence"/>
</dbReference>
<proteinExistence type="predicted"/>
<accession>A0A538TP33</accession>
<sequence>MSKRPALNDNPQIRRNDIDSTIAWTQAAKESQDQVRRVLVKVLQGTPKPTTPYELSADEAVSDDVGAKAGMVKGTQRWVPIAARADREYQVVGDETDESSVETSDEVVSRVFEIQVALNGTLGLTTGLATKSDKPHIVELQGAMGVEQSAIPVVDSTKIDSGDTGRAPEQPMTLLRIYVVDPDLETQVRKLHKETGAFPGFGPTQVLADHPDELRAIVISYYGPKNDVEALARKIDVAALRRLLPS</sequence>
<name>A0A538TP33_UNCEI</name>
<gene>
    <name evidence="1" type="ORF">E6K79_04885</name>
</gene>
<evidence type="ECO:0000313" key="2">
    <source>
        <dbReference type="Proteomes" id="UP000317691"/>
    </source>
</evidence>
<dbReference type="EMBL" id="VBOZ01000013">
    <property type="protein sequence ID" value="TMQ65392.1"/>
    <property type="molecule type" value="Genomic_DNA"/>
</dbReference>
<evidence type="ECO:0000313" key="1">
    <source>
        <dbReference type="EMBL" id="TMQ65392.1"/>
    </source>
</evidence>
<comment type="caution">
    <text evidence="1">The sequence shown here is derived from an EMBL/GenBank/DDBJ whole genome shotgun (WGS) entry which is preliminary data.</text>
</comment>
<reference evidence="1 2" key="1">
    <citation type="journal article" date="2019" name="Nat. Microbiol.">
        <title>Mediterranean grassland soil C-N compound turnover is dependent on rainfall and depth, and is mediated by genomically divergent microorganisms.</title>
        <authorList>
            <person name="Diamond S."/>
            <person name="Andeer P.F."/>
            <person name="Li Z."/>
            <person name="Crits-Christoph A."/>
            <person name="Burstein D."/>
            <person name="Anantharaman K."/>
            <person name="Lane K.R."/>
            <person name="Thomas B.C."/>
            <person name="Pan C."/>
            <person name="Northen T.R."/>
            <person name="Banfield J.F."/>
        </authorList>
    </citation>
    <scope>NUCLEOTIDE SEQUENCE [LARGE SCALE GENOMIC DNA]</scope>
    <source>
        <strain evidence="1">WS_9</strain>
    </source>
</reference>
<dbReference type="AlphaFoldDB" id="A0A538TP33"/>
<protein>
    <submittedName>
        <fullName evidence="1">Uncharacterized protein</fullName>
    </submittedName>
</protein>
<organism evidence="1 2">
    <name type="scientific">Eiseniibacteriota bacterium</name>
    <dbReference type="NCBI Taxonomy" id="2212470"/>
    <lineage>
        <taxon>Bacteria</taxon>
        <taxon>Candidatus Eiseniibacteriota</taxon>
    </lineage>
</organism>